<dbReference type="EMBL" id="LGRX02034680">
    <property type="protein sequence ID" value="KAK3237199.1"/>
    <property type="molecule type" value="Genomic_DNA"/>
</dbReference>
<accession>A0AAE0BK81</accession>
<gene>
    <name evidence="2" type="ORF">CYMTET_52708</name>
</gene>
<feature type="compositionally biased region" description="Basic and acidic residues" evidence="1">
    <location>
        <begin position="17"/>
        <end position="28"/>
    </location>
</feature>
<name>A0AAE0BK81_9CHLO</name>
<proteinExistence type="predicted"/>
<feature type="region of interest" description="Disordered" evidence="1">
    <location>
        <begin position="1"/>
        <end position="62"/>
    </location>
</feature>
<dbReference type="AlphaFoldDB" id="A0AAE0BK81"/>
<evidence type="ECO:0000256" key="1">
    <source>
        <dbReference type="SAM" id="MobiDB-lite"/>
    </source>
</evidence>
<dbReference type="Proteomes" id="UP001190700">
    <property type="component" value="Unassembled WGS sequence"/>
</dbReference>
<evidence type="ECO:0000313" key="3">
    <source>
        <dbReference type="Proteomes" id="UP001190700"/>
    </source>
</evidence>
<reference evidence="2 3" key="1">
    <citation type="journal article" date="2015" name="Genome Biol. Evol.">
        <title>Comparative Genomics of a Bacterivorous Green Alga Reveals Evolutionary Causalities and Consequences of Phago-Mixotrophic Mode of Nutrition.</title>
        <authorList>
            <person name="Burns J.A."/>
            <person name="Paasch A."/>
            <person name="Narechania A."/>
            <person name="Kim E."/>
        </authorList>
    </citation>
    <scope>NUCLEOTIDE SEQUENCE [LARGE SCALE GENOMIC DNA]</scope>
    <source>
        <strain evidence="2 3">PLY_AMNH</strain>
    </source>
</reference>
<feature type="region of interest" description="Disordered" evidence="1">
    <location>
        <begin position="81"/>
        <end position="162"/>
    </location>
</feature>
<sequence>MADFQGFHALGRGRGKVSKEYLTDHSQQRDSVGGPAPTGRRTQGGKNADGRGRGKGRAVNSRMQILGAIQSHTAETYERAMRDANDGITPGARAEPRARALPSQTSVKRGSQSLAPRGAAPIAVTPSSSTTAVHGRGSVPPRTNNRLGGSPVKGRSGMTKYMGKAGKDLKSAALQAAETRLADQMREADIHDDVQPVQGPSASSRDPHINLAMAKPSNRARSQVKPAAKSTACRAETAAHWAAK</sequence>
<keyword evidence="3" id="KW-1185">Reference proteome</keyword>
<feature type="region of interest" description="Disordered" evidence="1">
    <location>
        <begin position="188"/>
        <end position="244"/>
    </location>
</feature>
<feature type="compositionally biased region" description="Polar residues" evidence="1">
    <location>
        <begin position="102"/>
        <end position="114"/>
    </location>
</feature>
<organism evidence="2 3">
    <name type="scientific">Cymbomonas tetramitiformis</name>
    <dbReference type="NCBI Taxonomy" id="36881"/>
    <lineage>
        <taxon>Eukaryota</taxon>
        <taxon>Viridiplantae</taxon>
        <taxon>Chlorophyta</taxon>
        <taxon>Pyramimonadophyceae</taxon>
        <taxon>Pyramimonadales</taxon>
        <taxon>Pyramimonadaceae</taxon>
        <taxon>Cymbomonas</taxon>
    </lineage>
</organism>
<comment type="caution">
    <text evidence="2">The sequence shown here is derived from an EMBL/GenBank/DDBJ whole genome shotgun (WGS) entry which is preliminary data.</text>
</comment>
<protein>
    <submittedName>
        <fullName evidence="2">Uncharacterized protein</fullName>
    </submittedName>
</protein>
<evidence type="ECO:0000313" key="2">
    <source>
        <dbReference type="EMBL" id="KAK3237199.1"/>
    </source>
</evidence>